<keyword evidence="1" id="KW-0812">Transmembrane</keyword>
<reference evidence="2" key="1">
    <citation type="submission" date="2021-02" db="EMBL/GenBank/DDBJ databases">
        <authorList>
            <person name="Nowell W R."/>
        </authorList>
    </citation>
    <scope>NUCLEOTIDE SEQUENCE</scope>
</reference>
<protein>
    <submittedName>
        <fullName evidence="2">Uncharacterized protein</fullName>
    </submittedName>
</protein>
<feature type="transmembrane region" description="Helical" evidence="1">
    <location>
        <begin position="117"/>
        <end position="136"/>
    </location>
</feature>
<dbReference type="PROSITE" id="PS51257">
    <property type="entry name" value="PROKAR_LIPOPROTEIN"/>
    <property type="match status" value="1"/>
</dbReference>
<feature type="transmembrane region" description="Helical" evidence="1">
    <location>
        <begin position="214"/>
        <end position="235"/>
    </location>
</feature>
<organism evidence="2 3">
    <name type="scientific">Rotaria magnacalcarata</name>
    <dbReference type="NCBI Taxonomy" id="392030"/>
    <lineage>
        <taxon>Eukaryota</taxon>
        <taxon>Metazoa</taxon>
        <taxon>Spiralia</taxon>
        <taxon>Gnathifera</taxon>
        <taxon>Rotifera</taxon>
        <taxon>Eurotatoria</taxon>
        <taxon>Bdelloidea</taxon>
        <taxon>Philodinida</taxon>
        <taxon>Philodinidae</taxon>
        <taxon>Rotaria</taxon>
    </lineage>
</organism>
<dbReference type="EMBL" id="CAJOBG010002715">
    <property type="protein sequence ID" value="CAF4024130.1"/>
    <property type="molecule type" value="Genomic_DNA"/>
</dbReference>
<keyword evidence="1" id="KW-1133">Transmembrane helix</keyword>
<feature type="transmembrane region" description="Helical" evidence="1">
    <location>
        <begin position="85"/>
        <end position="105"/>
    </location>
</feature>
<evidence type="ECO:0000256" key="1">
    <source>
        <dbReference type="SAM" id="Phobius"/>
    </source>
</evidence>
<evidence type="ECO:0000313" key="2">
    <source>
        <dbReference type="EMBL" id="CAF4024130.1"/>
    </source>
</evidence>
<keyword evidence="3" id="KW-1185">Reference proteome</keyword>
<keyword evidence="1" id="KW-0472">Membrane</keyword>
<name>A0A819Q163_9BILA</name>
<dbReference type="AlphaFoldDB" id="A0A819Q163"/>
<accession>A0A819Q163</accession>
<sequence>MYNKKPIDLHFISAAVIACCQLFLFFFLLVIGFCFGVSYVESDRFQYASYSFTHVRLAELKTTLANGCSNLTDLPCSLQMSIDVYFFWTKFVLVYYSWIIIHMIYTWHRTVRLSSCYFALFVIIIFIFGTDLILYFDRIFVISSSVCLIHAVLGSYLEALMPHSADDQLHELCERISLPNILNESLHNGHSKRARFYRWAKKMKKEWNIKEEKLIITAITNIIVTIVIISIRSYMFK</sequence>
<feature type="transmembrane region" description="Helical" evidence="1">
    <location>
        <begin position="142"/>
        <end position="161"/>
    </location>
</feature>
<evidence type="ECO:0000313" key="3">
    <source>
        <dbReference type="Proteomes" id="UP000663866"/>
    </source>
</evidence>
<gene>
    <name evidence="2" type="ORF">OVN521_LOCUS16384</name>
</gene>
<proteinExistence type="predicted"/>
<dbReference type="Proteomes" id="UP000663866">
    <property type="component" value="Unassembled WGS sequence"/>
</dbReference>
<comment type="caution">
    <text evidence="2">The sequence shown here is derived from an EMBL/GenBank/DDBJ whole genome shotgun (WGS) entry which is preliminary data.</text>
</comment>
<feature type="transmembrane region" description="Helical" evidence="1">
    <location>
        <begin position="12"/>
        <end position="40"/>
    </location>
</feature>